<dbReference type="SFLD" id="SFLDS00019">
    <property type="entry name" value="Glutathione_Transferase_(cytos"/>
    <property type="match status" value="1"/>
</dbReference>
<gene>
    <name evidence="5" type="ORF">DL89DRAFT_265157</name>
</gene>
<evidence type="ECO:0000256" key="1">
    <source>
        <dbReference type="ARBA" id="ARBA00011738"/>
    </source>
</evidence>
<evidence type="ECO:0000313" key="5">
    <source>
        <dbReference type="EMBL" id="ORX73000.1"/>
    </source>
</evidence>
<dbReference type="Proteomes" id="UP000193922">
    <property type="component" value="Unassembled WGS sequence"/>
</dbReference>
<dbReference type="InterPro" id="IPR036249">
    <property type="entry name" value="Thioredoxin-like_sf"/>
</dbReference>
<evidence type="ECO:0000259" key="4">
    <source>
        <dbReference type="PROSITE" id="PS50405"/>
    </source>
</evidence>
<dbReference type="CDD" id="cd00299">
    <property type="entry name" value="GST_C_family"/>
    <property type="match status" value="1"/>
</dbReference>
<reference evidence="5 6" key="1">
    <citation type="submission" date="2016-07" db="EMBL/GenBank/DDBJ databases">
        <title>Pervasive Adenine N6-methylation of Active Genes in Fungi.</title>
        <authorList>
            <consortium name="DOE Joint Genome Institute"/>
            <person name="Mondo S.J."/>
            <person name="Dannebaum R.O."/>
            <person name="Kuo R.C."/>
            <person name="Labutti K."/>
            <person name="Haridas S."/>
            <person name="Kuo A."/>
            <person name="Salamov A."/>
            <person name="Ahrendt S.R."/>
            <person name="Lipzen A."/>
            <person name="Sullivan W."/>
            <person name="Andreopoulos W.B."/>
            <person name="Clum A."/>
            <person name="Lindquist E."/>
            <person name="Daum C."/>
            <person name="Ramamoorthy G.K."/>
            <person name="Gryganskyi A."/>
            <person name="Culley D."/>
            <person name="Magnuson J.K."/>
            <person name="James T.Y."/>
            <person name="O'Malley M.A."/>
            <person name="Stajich J.E."/>
            <person name="Spatafora J.W."/>
            <person name="Visel A."/>
            <person name="Grigoriev I.V."/>
        </authorList>
    </citation>
    <scope>NUCLEOTIDE SEQUENCE [LARGE SCALE GENOMIC DNA]</scope>
    <source>
        <strain evidence="5 6">ATCC 12442</strain>
    </source>
</reference>
<dbReference type="PANTHER" id="PTHR43969">
    <property type="entry name" value="GLUTATHIONE S TRANSFERASE D10, ISOFORM A-RELATED"/>
    <property type="match status" value="1"/>
</dbReference>
<dbReference type="Gene3D" id="3.40.30.10">
    <property type="entry name" value="Glutaredoxin"/>
    <property type="match status" value="1"/>
</dbReference>
<feature type="domain" description="GST C-terminal" evidence="4">
    <location>
        <begin position="66"/>
        <end position="192"/>
    </location>
</feature>
<accession>A0A1Y1WHF9</accession>
<sequence length="192" mass="21511">MALEYLEVPYELLRTAPHAKLAYKHNPFGRIPTLIHDEFVVNETLAIRIYIDHMFSGKARTLTPADFSTILAIGQWISMASDYAFRGLVHGICKPRMAMEGKGVSEQEIRESLKDAVAQGKAVAAGDQTFLAGKSLTWADLFLFPIFSDLCSMPERALVQEEAPRLYAWYERVVRLDIARITHNGTVAAARL</sequence>
<dbReference type="RefSeq" id="XP_040746340.1">
    <property type="nucleotide sequence ID" value="XM_040886545.1"/>
</dbReference>
<dbReference type="AlphaFoldDB" id="A0A1Y1WHF9"/>
<name>A0A1Y1WHF9_9FUNG</name>
<organism evidence="5 6">
    <name type="scientific">Linderina pennispora</name>
    <dbReference type="NCBI Taxonomy" id="61395"/>
    <lineage>
        <taxon>Eukaryota</taxon>
        <taxon>Fungi</taxon>
        <taxon>Fungi incertae sedis</taxon>
        <taxon>Zoopagomycota</taxon>
        <taxon>Kickxellomycotina</taxon>
        <taxon>Kickxellomycetes</taxon>
        <taxon>Kickxellales</taxon>
        <taxon>Kickxellaceae</taxon>
        <taxon>Linderina</taxon>
    </lineage>
</organism>
<evidence type="ECO:0000259" key="3">
    <source>
        <dbReference type="PROSITE" id="PS50404"/>
    </source>
</evidence>
<proteinExistence type="inferred from homology"/>
<evidence type="ECO:0008006" key="7">
    <source>
        <dbReference type="Google" id="ProtNLM"/>
    </source>
</evidence>
<dbReference type="InterPro" id="IPR040079">
    <property type="entry name" value="Glutathione_S-Trfase"/>
</dbReference>
<dbReference type="PROSITE" id="PS50405">
    <property type="entry name" value="GST_CTER"/>
    <property type="match status" value="1"/>
</dbReference>
<comment type="subunit">
    <text evidence="1">Homodimer.</text>
</comment>
<dbReference type="InterPro" id="IPR004046">
    <property type="entry name" value="GST_C"/>
</dbReference>
<dbReference type="Gene3D" id="1.20.1050.10">
    <property type="match status" value="1"/>
</dbReference>
<dbReference type="PANTHER" id="PTHR43969:SF9">
    <property type="entry name" value="GLUTATHIONE S TRANSFERASE D10, ISOFORM A-RELATED"/>
    <property type="match status" value="1"/>
</dbReference>
<comment type="similarity">
    <text evidence="2">Belongs to the GST superfamily.</text>
</comment>
<dbReference type="EMBL" id="MCFD01000002">
    <property type="protein sequence ID" value="ORX73000.1"/>
    <property type="molecule type" value="Genomic_DNA"/>
</dbReference>
<dbReference type="GO" id="GO:0006749">
    <property type="term" value="P:glutathione metabolic process"/>
    <property type="evidence" value="ECO:0007669"/>
    <property type="project" value="TreeGrafter"/>
</dbReference>
<dbReference type="InterPro" id="IPR004045">
    <property type="entry name" value="Glutathione_S-Trfase_N"/>
</dbReference>
<protein>
    <recommendedName>
        <fullName evidence="7">Glutathione S-transferase</fullName>
    </recommendedName>
</protein>
<dbReference type="Pfam" id="PF02798">
    <property type="entry name" value="GST_N"/>
    <property type="match status" value="1"/>
</dbReference>
<keyword evidence="6" id="KW-1185">Reference proteome</keyword>
<dbReference type="SUPFAM" id="SSF52833">
    <property type="entry name" value="Thioredoxin-like"/>
    <property type="match status" value="1"/>
</dbReference>
<comment type="caution">
    <text evidence="5">The sequence shown here is derived from an EMBL/GenBank/DDBJ whole genome shotgun (WGS) entry which is preliminary data.</text>
</comment>
<feature type="domain" description="GST N-terminal" evidence="3">
    <location>
        <begin position="1"/>
        <end position="59"/>
    </location>
</feature>
<evidence type="ECO:0000313" key="6">
    <source>
        <dbReference type="Proteomes" id="UP000193922"/>
    </source>
</evidence>
<dbReference type="InterPro" id="IPR010987">
    <property type="entry name" value="Glutathione-S-Trfase_C-like"/>
</dbReference>
<dbReference type="Pfam" id="PF00043">
    <property type="entry name" value="GST_C"/>
    <property type="match status" value="1"/>
</dbReference>
<dbReference type="STRING" id="61395.A0A1Y1WHF9"/>
<dbReference type="GO" id="GO:0004364">
    <property type="term" value="F:glutathione transferase activity"/>
    <property type="evidence" value="ECO:0007669"/>
    <property type="project" value="TreeGrafter"/>
</dbReference>
<dbReference type="OrthoDB" id="249703at2759"/>
<dbReference type="PROSITE" id="PS50404">
    <property type="entry name" value="GST_NTER"/>
    <property type="match status" value="1"/>
</dbReference>
<evidence type="ECO:0000256" key="2">
    <source>
        <dbReference type="RuleBase" id="RU003494"/>
    </source>
</evidence>
<dbReference type="GeneID" id="63803193"/>
<dbReference type="InterPro" id="IPR036282">
    <property type="entry name" value="Glutathione-S-Trfase_C_sf"/>
</dbReference>
<dbReference type="SUPFAM" id="SSF47616">
    <property type="entry name" value="GST C-terminal domain-like"/>
    <property type="match status" value="1"/>
</dbReference>
<dbReference type="CDD" id="cd00570">
    <property type="entry name" value="GST_N_family"/>
    <property type="match status" value="1"/>
</dbReference>